<protein>
    <submittedName>
        <fullName evidence="1">Uncharacterized protein</fullName>
    </submittedName>
</protein>
<dbReference type="AlphaFoldDB" id="A0A0D9VIE4"/>
<proteinExistence type="predicted"/>
<dbReference type="Gramene" id="LPERR02G19850.1">
    <property type="protein sequence ID" value="LPERR02G19850.1"/>
    <property type="gene ID" value="LPERR02G19850"/>
</dbReference>
<organism evidence="1 2">
    <name type="scientific">Leersia perrieri</name>
    <dbReference type="NCBI Taxonomy" id="77586"/>
    <lineage>
        <taxon>Eukaryota</taxon>
        <taxon>Viridiplantae</taxon>
        <taxon>Streptophyta</taxon>
        <taxon>Embryophyta</taxon>
        <taxon>Tracheophyta</taxon>
        <taxon>Spermatophyta</taxon>
        <taxon>Magnoliopsida</taxon>
        <taxon>Liliopsida</taxon>
        <taxon>Poales</taxon>
        <taxon>Poaceae</taxon>
        <taxon>BOP clade</taxon>
        <taxon>Oryzoideae</taxon>
        <taxon>Oryzeae</taxon>
        <taxon>Oryzinae</taxon>
        <taxon>Leersia</taxon>
    </lineage>
</organism>
<keyword evidence="2" id="KW-1185">Reference proteome</keyword>
<reference evidence="1" key="3">
    <citation type="submission" date="2015-04" db="UniProtKB">
        <authorList>
            <consortium name="EnsemblPlants"/>
        </authorList>
    </citation>
    <scope>IDENTIFICATION</scope>
</reference>
<name>A0A0D9VIE4_9ORYZ</name>
<accession>A0A0D9VIE4</accession>
<dbReference type="EnsemblPlants" id="LPERR02G19850.1">
    <property type="protein sequence ID" value="LPERR02G19850.1"/>
    <property type="gene ID" value="LPERR02G19850"/>
</dbReference>
<sequence length="19" mass="2038">MRHDVIREGPGDGGRTVEG</sequence>
<dbReference type="Proteomes" id="UP000032180">
    <property type="component" value="Chromosome 2"/>
</dbReference>
<reference evidence="1 2" key="1">
    <citation type="submission" date="2012-08" db="EMBL/GenBank/DDBJ databases">
        <title>Oryza genome evolution.</title>
        <authorList>
            <person name="Wing R.A."/>
        </authorList>
    </citation>
    <scope>NUCLEOTIDE SEQUENCE</scope>
</reference>
<evidence type="ECO:0000313" key="2">
    <source>
        <dbReference type="Proteomes" id="UP000032180"/>
    </source>
</evidence>
<reference evidence="2" key="2">
    <citation type="submission" date="2013-12" db="EMBL/GenBank/DDBJ databases">
        <authorList>
            <person name="Yu Y."/>
            <person name="Lee S."/>
            <person name="de Baynast K."/>
            <person name="Wissotski M."/>
            <person name="Liu L."/>
            <person name="Talag J."/>
            <person name="Goicoechea J."/>
            <person name="Angelova A."/>
            <person name="Jetty R."/>
            <person name="Kudrna D."/>
            <person name="Golser W."/>
            <person name="Rivera L."/>
            <person name="Zhang J."/>
            <person name="Wing R."/>
        </authorList>
    </citation>
    <scope>NUCLEOTIDE SEQUENCE</scope>
</reference>
<dbReference type="HOGENOM" id="CLU_3430088_0_0_1"/>
<evidence type="ECO:0000313" key="1">
    <source>
        <dbReference type="EnsemblPlants" id="LPERR02G19850.1"/>
    </source>
</evidence>